<dbReference type="OrthoDB" id="6629108at2759"/>
<sequence>MQDNMAQYVHYSMCDVNGGSQYIGHANDQLLYEHTVSTEHLRPQSMRKRQLSDENNHSSRGTQSQNNEHKKSKQCDSNNMSSAPHDNAPTNRIETLLLQLSSNLNNVSQKLERRIDELETNFEERVSQKLSEKISEIIDNKLKDKIDEVKLEVKSDIEIMQARIGDLEKSLAEANSSKEENENKEVTTNKVQALLKDGLALLHISLKSVERKEAYGKSTGLVIVEVEDFEHKQQIMKHKKNLKNSEKYKKVYVEHDLPMETRNFQATVRTVLKEIGSQNNYMFAGSRLVKKQ</sequence>
<accession>A0A8B6DCB6</accession>
<feature type="compositionally biased region" description="Polar residues" evidence="2">
    <location>
        <begin position="75"/>
        <end position="89"/>
    </location>
</feature>
<feature type="region of interest" description="Disordered" evidence="2">
    <location>
        <begin position="38"/>
        <end position="89"/>
    </location>
</feature>
<evidence type="ECO:0000256" key="1">
    <source>
        <dbReference type="SAM" id="Coils"/>
    </source>
</evidence>
<evidence type="ECO:0000256" key="2">
    <source>
        <dbReference type="SAM" id="MobiDB-lite"/>
    </source>
</evidence>
<keyword evidence="1" id="KW-0175">Coiled coil</keyword>
<reference evidence="3" key="1">
    <citation type="submission" date="2018-11" db="EMBL/GenBank/DDBJ databases">
        <authorList>
            <person name="Alioto T."/>
            <person name="Alioto T."/>
        </authorList>
    </citation>
    <scope>NUCLEOTIDE SEQUENCE</scope>
</reference>
<evidence type="ECO:0000313" key="4">
    <source>
        <dbReference type="Proteomes" id="UP000596742"/>
    </source>
</evidence>
<name>A0A8B6DCB6_MYTGA</name>
<protein>
    <submittedName>
        <fullName evidence="3">Uncharacterized protein</fullName>
    </submittedName>
</protein>
<dbReference type="AlphaFoldDB" id="A0A8B6DCB6"/>
<organism evidence="3 4">
    <name type="scientific">Mytilus galloprovincialis</name>
    <name type="common">Mediterranean mussel</name>
    <dbReference type="NCBI Taxonomy" id="29158"/>
    <lineage>
        <taxon>Eukaryota</taxon>
        <taxon>Metazoa</taxon>
        <taxon>Spiralia</taxon>
        <taxon>Lophotrochozoa</taxon>
        <taxon>Mollusca</taxon>
        <taxon>Bivalvia</taxon>
        <taxon>Autobranchia</taxon>
        <taxon>Pteriomorphia</taxon>
        <taxon>Mytilida</taxon>
        <taxon>Mytiloidea</taxon>
        <taxon>Mytilidae</taxon>
        <taxon>Mytilinae</taxon>
        <taxon>Mytilus</taxon>
    </lineage>
</organism>
<evidence type="ECO:0000313" key="3">
    <source>
        <dbReference type="EMBL" id="VDI16796.1"/>
    </source>
</evidence>
<feature type="coiled-coil region" evidence="1">
    <location>
        <begin position="157"/>
        <end position="184"/>
    </location>
</feature>
<proteinExistence type="predicted"/>
<comment type="caution">
    <text evidence="3">The sequence shown here is derived from an EMBL/GenBank/DDBJ whole genome shotgun (WGS) entry which is preliminary data.</text>
</comment>
<feature type="coiled-coil region" evidence="1">
    <location>
        <begin position="101"/>
        <end position="128"/>
    </location>
</feature>
<dbReference type="EMBL" id="UYJE01003124">
    <property type="protein sequence ID" value="VDI16796.1"/>
    <property type="molecule type" value="Genomic_DNA"/>
</dbReference>
<keyword evidence="4" id="KW-1185">Reference proteome</keyword>
<gene>
    <name evidence="3" type="ORF">MGAL_10B027717</name>
</gene>
<dbReference type="Proteomes" id="UP000596742">
    <property type="component" value="Unassembled WGS sequence"/>
</dbReference>